<keyword evidence="7" id="KW-1185">Reference proteome</keyword>
<reference evidence="6 7" key="1">
    <citation type="submission" date="2023-07" db="EMBL/GenBank/DDBJ databases">
        <title>Genomic Encyclopedia of Type Strains, Phase IV (KMG-IV): sequencing the most valuable type-strain genomes for metagenomic binning, comparative biology and taxonomic classification.</title>
        <authorList>
            <person name="Goeker M."/>
        </authorList>
    </citation>
    <scope>NUCLEOTIDE SEQUENCE [LARGE SCALE GENOMIC DNA]</scope>
    <source>
        <strain evidence="6 7">DSM 19013</strain>
    </source>
</reference>
<evidence type="ECO:0000256" key="3">
    <source>
        <dbReference type="ARBA" id="ARBA00023136"/>
    </source>
</evidence>
<dbReference type="Proteomes" id="UP001231124">
    <property type="component" value="Unassembled WGS sequence"/>
</dbReference>
<sequence length="706" mass="75965">MRGSGVLRPGWAALLLVLVAFLHPAAAGELSRKDIEKNFPPPLVVGEKDDRLPVWPILKQQAGSYEVFAYAFESLDFAPIPGFGGTPPDLLIALAPDGTFRDVKVLSHKEPVFLEGLGSEPLFAFVEQYVGLSARQPIRVGRPNARAGGAPPQTTVDGIAMATASTRTINQSVLASALAVARGKLGFGAANVGLNVQAKPDLYDRLSLAALVERGWVRRLAVTRAEATQAFRGTGVEEAGEGAPGDVLTDLVVALLDVPSIGRNLLGEARFAALMRELGPGNHAVMVLSAGPADAPENPIGDSFVMGAVPDRITVSQGGLVVNARDMAVERRGAGLGEGLPPGDWTILRIDSAAGFDPSAPWTLTEKIVRERGQILSEKIAREFSVETRLPADLFTKVAVEGEPDWTESWRARWPTLLGLGLMLAVLVPVLVRQKGLVADARRFPAFRLAFLAVTLGFVGYAAQAQLSIVTLMGLVRAALRTHDFAFLLYDPPSLVLWAFVLASLVAWGRGTFCGWLCPFGAMQELAAFAMKPLKIRQVAVPPRLDRALRLVKYAVLAGILGATAAASPLADAFAEAEPFKTAITLSFLRTWPFVAYAVGLIVLNLFVYKGFCRYLCPLGAALALVGRVRILDWIPRRAECGTPCQLCKVRCRYGAIRPDGRIDYPECFQCMDCVTIIHDPGQCVPQVVAKRHAKRIVPRPLAVSR</sequence>
<comment type="subcellular location">
    <subcellularLocation>
        <location evidence="1">Cell membrane</location>
    </subcellularLocation>
</comment>
<dbReference type="PANTHER" id="PTHR30224:SF4">
    <property type="entry name" value="ELECTRON TRANSPORT PROTEIN YCCM-RELATED"/>
    <property type="match status" value="1"/>
</dbReference>
<dbReference type="InterPro" id="IPR052378">
    <property type="entry name" value="NosR_regulator"/>
</dbReference>
<keyword evidence="4" id="KW-0812">Transmembrane</keyword>
<feature type="transmembrane region" description="Helical" evidence="4">
    <location>
        <begin position="495"/>
        <end position="522"/>
    </location>
</feature>
<proteinExistence type="predicted"/>
<dbReference type="InterPro" id="IPR017896">
    <property type="entry name" value="4Fe4S_Fe-S-bd"/>
</dbReference>
<dbReference type="PIRSF" id="PIRSF036354">
    <property type="entry name" value="NosR"/>
    <property type="match status" value="1"/>
</dbReference>
<feature type="transmembrane region" description="Helical" evidence="4">
    <location>
        <begin position="591"/>
        <end position="609"/>
    </location>
</feature>
<dbReference type="EMBL" id="JAUSVP010000024">
    <property type="protein sequence ID" value="MDQ0450018.1"/>
    <property type="molecule type" value="Genomic_DNA"/>
</dbReference>
<feature type="transmembrane region" description="Helical" evidence="4">
    <location>
        <begin position="551"/>
        <end position="571"/>
    </location>
</feature>
<dbReference type="SUPFAM" id="SSF54862">
    <property type="entry name" value="4Fe-4S ferredoxins"/>
    <property type="match status" value="1"/>
</dbReference>
<gene>
    <name evidence="6" type="ORF">QO012_004543</name>
</gene>
<keyword evidence="2" id="KW-1003">Cell membrane</keyword>
<evidence type="ECO:0000313" key="7">
    <source>
        <dbReference type="Proteomes" id="UP001231124"/>
    </source>
</evidence>
<dbReference type="SMART" id="SM00900">
    <property type="entry name" value="FMN_bind"/>
    <property type="match status" value="1"/>
</dbReference>
<dbReference type="InterPro" id="IPR007329">
    <property type="entry name" value="FMN-bd"/>
</dbReference>
<keyword evidence="4" id="KW-1133">Transmembrane helix</keyword>
<dbReference type="PANTHER" id="PTHR30224">
    <property type="entry name" value="ELECTRON TRANSPORT PROTEIN"/>
    <property type="match status" value="1"/>
</dbReference>
<dbReference type="RefSeq" id="WP_238208112.1">
    <property type="nucleotide sequence ID" value="NZ_BPQE01000044.1"/>
</dbReference>
<evidence type="ECO:0000259" key="5">
    <source>
        <dbReference type="SMART" id="SM00900"/>
    </source>
</evidence>
<accession>A0ABU0I5X0</accession>
<protein>
    <submittedName>
        <fullName evidence="6">Transcriptional regulator of nitric oxide reductase</fullName>
    </submittedName>
</protein>
<name>A0ABU0I5X0_9HYPH</name>
<keyword evidence="3 4" id="KW-0472">Membrane</keyword>
<evidence type="ECO:0000256" key="1">
    <source>
        <dbReference type="ARBA" id="ARBA00004236"/>
    </source>
</evidence>
<dbReference type="Pfam" id="PF12801">
    <property type="entry name" value="Fer4_5"/>
    <property type="match status" value="2"/>
</dbReference>
<evidence type="ECO:0000256" key="4">
    <source>
        <dbReference type="SAM" id="Phobius"/>
    </source>
</evidence>
<evidence type="ECO:0000256" key="2">
    <source>
        <dbReference type="ARBA" id="ARBA00022475"/>
    </source>
</evidence>
<feature type="transmembrane region" description="Helical" evidence="4">
    <location>
        <begin position="444"/>
        <end position="463"/>
    </location>
</feature>
<comment type="caution">
    <text evidence="6">The sequence shown here is derived from an EMBL/GenBank/DDBJ whole genome shotgun (WGS) entry which is preliminary data.</text>
</comment>
<dbReference type="InterPro" id="IPR011399">
    <property type="entry name" value="NosR"/>
</dbReference>
<feature type="transmembrane region" description="Helical" evidence="4">
    <location>
        <begin position="414"/>
        <end position="432"/>
    </location>
</feature>
<feature type="domain" description="FMN-binding" evidence="5">
    <location>
        <begin position="82"/>
        <end position="180"/>
    </location>
</feature>
<organism evidence="6 7">
    <name type="scientific">Methylobacterium aerolatum</name>
    <dbReference type="NCBI Taxonomy" id="418708"/>
    <lineage>
        <taxon>Bacteria</taxon>
        <taxon>Pseudomonadati</taxon>
        <taxon>Pseudomonadota</taxon>
        <taxon>Alphaproteobacteria</taxon>
        <taxon>Hyphomicrobiales</taxon>
        <taxon>Methylobacteriaceae</taxon>
        <taxon>Methylobacterium</taxon>
    </lineage>
</organism>
<evidence type="ECO:0000313" key="6">
    <source>
        <dbReference type="EMBL" id="MDQ0450018.1"/>
    </source>
</evidence>